<dbReference type="EMBL" id="CP036553">
    <property type="protein sequence ID" value="QCQ38686.1"/>
    <property type="molecule type" value="Genomic_DNA"/>
</dbReference>
<comment type="similarity">
    <text evidence="1">Belongs to the glycosyltransferase 10 family.</text>
</comment>
<dbReference type="Gene3D" id="3.40.50.11660">
    <property type="entry name" value="Glycosyl transferase family 10, C-terminal domain"/>
    <property type="match status" value="1"/>
</dbReference>
<reference evidence="6 7" key="1">
    <citation type="submission" date="2019-03" db="EMBL/GenBank/DDBJ databases">
        <title>Complete genome assembly of MDR B. fragilis.</title>
        <authorList>
            <person name="Sydenham T.V."/>
            <person name="Hasman H."/>
            <person name="Justesen U.S."/>
        </authorList>
    </citation>
    <scope>NUCLEOTIDE SEQUENCE [LARGE SCALE GENOMIC DNA]</scope>
    <source>
        <strain evidence="6 7">DCMOUH0067B</strain>
    </source>
</reference>
<evidence type="ECO:0000256" key="1">
    <source>
        <dbReference type="ARBA" id="ARBA00008919"/>
    </source>
</evidence>
<dbReference type="InterPro" id="IPR055270">
    <property type="entry name" value="Glyco_tran_10_C"/>
</dbReference>
<dbReference type="PANTHER" id="PTHR11929">
    <property type="entry name" value="ALPHA- 1,3 -FUCOSYLTRANSFERASE"/>
    <property type="match status" value="1"/>
</dbReference>
<dbReference type="SUPFAM" id="SSF53756">
    <property type="entry name" value="UDP-Glycosyltransferase/glycogen phosphorylase"/>
    <property type="match status" value="1"/>
</dbReference>
<sequence>MCDYLSIILLVKMKKIYLKFVDFWDGFDTISNFIVDALSIQYEVVLSNEPDYLFYSCFGTSHLEYDCIKIMFIGENIVPDFNVCDYAIGFNYIDFGDRYLRLPLYAIYDGFSNLQNKKIDVNKALDRKFCSIVVSNNKWADPIRETFFKLLSSYKKVDSGGRAWNNIGGPVDNKLDFISQYKFNIAFENSRVLGYTTEKIMEPMQVNSIPVYWGNPLVGKDFNVDSFVNAHDFDSLERLVEYIIELDSSKDKYLEMLEKPWLLDKTYLDWKQLLLDFINNIMMKSYKDAKYLVNYGHAGKYRNEQRFWGRCERKFKLQRIIEYYSQLFDRK</sequence>
<dbReference type="GO" id="GO:0016020">
    <property type="term" value="C:membrane"/>
    <property type="evidence" value="ECO:0007669"/>
    <property type="project" value="InterPro"/>
</dbReference>
<protein>
    <submittedName>
        <fullName evidence="6">Glycosyltransferase</fullName>
    </submittedName>
</protein>
<dbReference type="InterPro" id="IPR001503">
    <property type="entry name" value="Glyco_trans_10"/>
</dbReference>
<organism evidence="6 7">
    <name type="scientific">Bacteroides fragilis</name>
    <dbReference type="NCBI Taxonomy" id="817"/>
    <lineage>
        <taxon>Bacteria</taxon>
        <taxon>Pseudomonadati</taxon>
        <taxon>Bacteroidota</taxon>
        <taxon>Bacteroidia</taxon>
        <taxon>Bacteroidales</taxon>
        <taxon>Bacteroidaceae</taxon>
        <taxon>Bacteroides</taxon>
    </lineage>
</organism>
<dbReference type="Pfam" id="PF00852">
    <property type="entry name" value="Glyco_transf_10"/>
    <property type="match status" value="1"/>
</dbReference>
<dbReference type="Proteomes" id="UP000028294">
    <property type="component" value="Chromosome"/>
</dbReference>
<dbReference type="Pfam" id="PF18025">
    <property type="entry name" value="FucT_N"/>
    <property type="match status" value="1"/>
</dbReference>
<dbReference type="PANTHER" id="PTHR11929:SF194">
    <property type="entry name" value="ALPHA-(1,3)-FUCOSYLTRANSFERASE 10"/>
    <property type="match status" value="1"/>
</dbReference>
<evidence type="ECO:0000259" key="5">
    <source>
        <dbReference type="Pfam" id="PF18025"/>
    </source>
</evidence>
<evidence type="ECO:0000256" key="2">
    <source>
        <dbReference type="ARBA" id="ARBA00022676"/>
    </source>
</evidence>
<evidence type="ECO:0000313" key="7">
    <source>
        <dbReference type="Proteomes" id="UP000028294"/>
    </source>
</evidence>
<evidence type="ECO:0000259" key="4">
    <source>
        <dbReference type="Pfam" id="PF00852"/>
    </source>
</evidence>
<evidence type="ECO:0000313" key="6">
    <source>
        <dbReference type="EMBL" id="QCQ38686.1"/>
    </source>
</evidence>
<evidence type="ECO:0000256" key="3">
    <source>
        <dbReference type="ARBA" id="ARBA00022679"/>
    </source>
</evidence>
<dbReference type="GO" id="GO:0008417">
    <property type="term" value="F:fucosyltransferase activity"/>
    <property type="evidence" value="ECO:0007669"/>
    <property type="project" value="InterPro"/>
</dbReference>
<name>A0AAP9D118_BACFG</name>
<keyword evidence="3" id="KW-0808">Transferase</keyword>
<dbReference type="InterPro" id="IPR041058">
    <property type="entry name" value="FucT_N"/>
</dbReference>
<dbReference type="InterPro" id="IPR038577">
    <property type="entry name" value="GT10-like_C_sf"/>
</dbReference>
<accession>A0AAP9D118</accession>
<keyword evidence="2" id="KW-0328">Glycosyltransferase</keyword>
<proteinExistence type="inferred from homology"/>
<feature type="domain" description="Alpha-(1,3)-fucosyltransferase FucT N-terminal" evidence="5">
    <location>
        <begin position="18"/>
        <end position="108"/>
    </location>
</feature>
<gene>
    <name evidence="6" type="ORF">IA74_022735</name>
</gene>
<feature type="domain" description="Fucosyltransferase C-terminal" evidence="4">
    <location>
        <begin position="128"/>
        <end position="257"/>
    </location>
</feature>
<dbReference type="AlphaFoldDB" id="A0AAP9D118"/>